<dbReference type="InterPro" id="IPR029149">
    <property type="entry name" value="Creatin/AminoP/Spt16_N"/>
</dbReference>
<name>X1HEL5_9ZZZZ</name>
<dbReference type="InterPro" id="IPR050659">
    <property type="entry name" value="Peptidase_M24B"/>
</dbReference>
<sequence>MGEKIVITIKRPQTPKGKSVQMIKTSEVNDINIKRVKKFKSVLTENDLDAFILFNKEYNNRPNVQYLSGFTGSYAILLISKKENYIITDSRYYIQVKEESDFTLIKQQERKPWSLLKSIFKEQSISRLGYESDNLTVDKYNNLKQMGLSLFETKGLIINLRSCKDEDELKLIKTACEIASEAFNKFYKKIKIGMTEAQLATELTYEMRKLGAEKPVKGHFVVASGKRGQRPHGVFSDKVIEDGDFVTIDFGAVYKGYVSDITRTIGIGNVSKKLLDIYDAVLKTQEKTIKKVSSKI</sequence>
<proteinExistence type="predicted"/>
<comment type="caution">
    <text evidence="3">The sequence shown here is derived from an EMBL/GenBank/DDBJ whole genome shotgun (WGS) entry which is preliminary data.</text>
</comment>
<evidence type="ECO:0000313" key="3">
    <source>
        <dbReference type="EMBL" id="GAH55475.1"/>
    </source>
</evidence>
<dbReference type="Pfam" id="PF00557">
    <property type="entry name" value="Peptidase_M24"/>
    <property type="match status" value="1"/>
</dbReference>
<accession>X1HEL5</accession>
<protein>
    <recommendedName>
        <fullName evidence="4">Peptidase M24 domain-containing protein</fullName>
    </recommendedName>
</protein>
<gene>
    <name evidence="3" type="ORF">S03H2_28265</name>
</gene>
<dbReference type="EMBL" id="BARU01017031">
    <property type="protein sequence ID" value="GAH55475.1"/>
    <property type="molecule type" value="Genomic_DNA"/>
</dbReference>
<dbReference type="PANTHER" id="PTHR46112">
    <property type="entry name" value="AMINOPEPTIDASE"/>
    <property type="match status" value="1"/>
</dbReference>
<dbReference type="InterPro" id="IPR000587">
    <property type="entry name" value="Creatinase_N"/>
</dbReference>
<evidence type="ECO:0000259" key="2">
    <source>
        <dbReference type="Pfam" id="PF01321"/>
    </source>
</evidence>
<feature type="domain" description="Peptidase M24" evidence="1">
    <location>
        <begin position="171"/>
        <end position="293"/>
    </location>
</feature>
<evidence type="ECO:0000259" key="1">
    <source>
        <dbReference type="Pfam" id="PF00557"/>
    </source>
</evidence>
<organism evidence="3">
    <name type="scientific">marine sediment metagenome</name>
    <dbReference type="NCBI Taxonomy" id="412755"/>
    <lineage>
        <taxon>unclassified sequences</taxon>
        <taxon>metagenomes</taxon>
        <taxon>ecological metagenomes</taxon>
    </lineage>
</organism>
<dbReference type="InterPro" id="IPR000994">
    <property type="entry name" value="Pept_M24"/>
</dbReference>
<feature type="domain" description="Creatinase N-terminal" evidence="2">
    <location>
        <begin position="35"/>
        <end position="162"/>
    </location>
</feature>
<dbReference type="SUPFAM" id="SSF53092">
    <property type="entry name" value="Creatinase/prolidase N-terminal domain"/>
    <property type="match status" value="1"/>
</dbReference>
<reference evidence="3" key="1">
    <citation type="journal article" date="2014" name="Front. Microbiol.">
        <title>High frequency of phylogenetically diverse reductive dehalogenase-homologous genes in deep subseafloor sedimentary metagenomes.</title>
        <authorList>
            <person name="Kawai M."/>
            <person name="Futagami T."/>
            <person name="Toyoda A."/>
            <person name="Takaki Y."/>
            <person name="Nishi S."/>
            <person name="Hori S."/>
            <person name="Arai W."/>
            <person name="Tsubouchi T."/>
            <person name="Morono Y."/>
            <person name="Uchiyama I."/>
            <person name="Ito T."/>
            <person name="Fujiyama A."/>
            <person name="Inagaki F."/>
            <person name="Takami H."/>
        </authorList>
    </citation>
    <scope>NUCLEOTIDE SEQUENCE</scope>
    <source>
        <strain evidence="3">Expedition CK06-06</strain>
    </source>
</reference>
<dbReference type="Gene3D" id="3.90.230.10">
    <property type="entry name" value="Creatinase/methionine aminopeptidase superfamily"/>
    <property type="match status" value="1"/>
</dbReference>
<dbReference type="AlphaFoldDB" id="X1HEL5"/>
<feature type="non-terminal residue" evidence="3">
    <location>
        <position position="296"/>
    </location>
</feature>
<dbReference type="SUPFAM" id="SSF55920">
    <property type="entry name" value="Creatinase/aminopeptidase"/>
    <property type="match status" value="1"/>
</dbReference>
<dbReference type="Gene3D" id="3.40.350.10">
    <property type="entry name" value="Creatinase/prolidase N-terminal domain"/>
    <property type="match status" value="1"/>
</dbReference>
<dbReference type="InterPro" id="IPR036005">
    <property type="entry name" value="Creatinase/aminopeptidase-like"/>
</dbReference>
<dbReference type="Pfam" id="PF01321">
    <property type="entry name" value="Creatinase_N"/>
    <property type="match status" value="1"/>
</dbReference>
<dbReference type="PANTHER" id="PTHR46112:SF3">
    <property type="entry name" value="AMINOPEPTIDASE YPDF"/>
    <property type="match status" value="1"/>
</dbReference>
<evidence type="ECO:0008006" key="4">
    <source>
        <dbReference type="Google" id="ProtNLM"/>
    </source>
</evidence>